<reference evidence="3" key="2">
    <citation type="journal article" date="2017" name="Plant J.">
        <title>Araport11: a complete reannotation of the Arabidopsis thaliana reference genome.</title>
        <authorList>
            <person name="Cheng C.Y."/>
            <person name="Krishnakumar V."/>
            <person name="Chan A.P."/>
            <person name="Thibaud-Nissen F."/>
            <person name="Schobel S."/>
            <person name="Town C.D."/>
        </authorList>
    </citation>
    <scope>GENOME REANNOTATION</scope>
    <source>
        <strain evidence="3">cv. Columbia</strain>
    </source>
</reference>
<dbReference type="RefSeq" id="NP_001325960.1">
    <property type="nucleotide sequence ID" value="NM_001339155.1"/>
</dbReference>
<organism evidence="2 3">
    <name type="scientific">Arabidopsis thaliana</name>
    <name type="common">Mouse-ear cress</name>
    <dbReference type="NCBI Taxonomy" id="3702"/>
    <lineage>
        <taxon>Eukaryota</taxon>
        <taxon>Viridiplantae</taxon>
        <taxon>Streptophyta</taxon>
        <taxon>Embryophyta</taxon>
        <taxon>Tracheophyta</taxon>
        <taxon>Spermatophyta</taxon>
        <taxon>Magnoliopsida</taxon>
        <taxon>eudicotyledons</taxon>
        <taxon>Gunneridae</taxon>
        <taxon>Pentapetalae</taxon>
        <taxon>rosids</taxon>
        <taxon>malvids</taxon>
        <taxon>Brassicales</taxon>
        <taxon>Brassicaceae</taxon>
        <taxon>Camelineae</taxon>
        <taxon>Arabidopsis</taxon>
    </lineage>
</organism>
<name>A0A1I9LMU1_ARATH</name>
<reference evidence="2 3" key="1">
    <citation type="journal article" date="2000" name="Nature">
        <title>Sequence and analysis of chromosome 3 of the plant Arabidopsis thaliana.</title>
        <authorList>
            <consortium name="European Union Chromosome 3 Arabidopsis Sequencing Consortium"/>
            <consortium name="Institute for Genomic Research"/>
            <consortium name="Kazusa DNA Research Institute"/>
            <person name="Salanoubat M."/>
            <person name="Lemcke K."/>
            <person name="Rieger M."/>
            <person name="Ansorge W."/>
            <person name="Unseld M."/>
            <person name="Fartmann B."/>
            <person name="Valle G."/>
            <person name="Blocker H."/>
            <person name="Perez-Alonso M."/>
            <person name="Obermaier B."/>
            <person name="Delseny M."/>
            <person name="Boutry M."/>
            <person name="Grivell L.A."/>
            <person name="Mache R."/>
            <person name="Puigdomenech P."/>
            <person name="De Simone V."/>
            <person name="Choisne N."/>
            <person name="Artiguenave F."/>
            <person name="Robert C."/>
            <person name="Brottier P."/>
            <person name="Wincker P."/>
            <person name="Cattolico L."/>
            <person name="Weissenbach J."/>
            <person name="Saurin W."/>
            <person name="Quetier F."/>
            <person name="Schafer M."/>
            <person name="Muller-Auer S."/>
            <person name="Gabel C."/>
            <person name="Fuchs M."/>
            <person name="Benes V."/>
            <person name="Wurmbach E."/>
            <person name="Drzonek H."/>
            <person name="Erfle H."/>
            <person name="Jordan N."/>
            <person name="Bangert S."/>
            <person name="Wiedelmann R."/>
            <person name="Kranz H."/>
            <person name="Voss H."/>
            <person name="Holland R."/>
            <person name="Brandt P."/>
            <person name="Nyakatura G."/>
            <person name="Vezzi A."/>
            <person name="D'Angelo M."/>
            <person name="Pallavicini A."/>
            <person name="Toppo S."/>
            <person name="Simionati B."/>
            <person name="Conrad A."/>
            <person name="Hornischer K."/>
            <person name="Kauer G."/>
            <person name="Lohnert T.H."/>
            <person name="Nordsiek G."/>
            <person name="Reichelt J."/>
            <person name="Scharfe M."/>
            <person name="Schon O."/>
            <person name="Bargues M."/>
            <person name="Terol J."/>
            <person name="Climent J."/>
            <person name="Navarro P."/>
            <person name="Collado C."/>
            <person name="Perez-Perez A."/>
            <person name="Ottenwalder B."/>
            <person name="Duchemin D."/>
            <person name="Cooke R."/>
            <person name="Laudie M."/>
            <person name="Berger-Llauro C."/>
            <person name="Purnelle B."/>
            <person name="Masuy D."/>
            <person name="de Haan M."/>
            <person name="Maarse A.C."/>
            <person name="Alcaraz J.P."/>
            <person name="Cottet A."/>
            <person name="Casacuberta E."/>
            <person name="Monfort A."/>
            <person name="Argiriou A."/>
            <person name="flores M."/>
            <person name="Liguori R."/>
            <person name="Vitale D."/>
            <person name="Mannhaupt G."/>
            <person name="Haase D."/>
            <person name="Schoof H."/>
            <person name="Rudd S."/>
            <person name="Zaccaria P."/>
            <person name="Mewes H.W."/>
            <person name="Mayer K.F."/>
            <person name="Kaul S."/>
            <person name="Town C.D."/>
            <person name="Koo H.L."/>
            <person name="Tallon L.J."/>
            <person name="Jenkins J."/>
            <person name="Rooney T."/>
            <person name="Rizzo M."/>
            <person name="Walts A."/>
            <person name="Utterback T."/>
            <person name="Fujii C.Y."/>
            <person name="Shea T.P."/>
            <person name="Creasy T.H."/>
            <person name="Haas B."/>
            <person name="Maiti R."/>
            <person name="Wu D."/>
            <person name="Peterson J."/>
            <person name="Van Aken S."/>
            <person name="Pai G."/>
            <person name="Militscher J."/>
            <person name="Sellers P."/>
            <person name="Gill J.E."/>
            <person name="Feldblyum T.V."/>
            <person name="Preuss D."/>
            <person name="Lin X."/>
            <person name="Nierman W.C."/>
            <person name="Salzberg S.L."/>
            <person name="White O."/>
            <person name="Venter J.C."/>
            <person name="Fraser C.M."/>
            <person name="Kaneko T."/>
            <person name="Nakamura Y."/>
            <person name="Sato S."/>
            <person name="Kato T."/>
            <person name="Asamizu E."/>
            <person name="Sasamoto S."/>
            <person name="Kimura T."/>
            <person name="Idesawa K."/>
            <person name="Kawashima K."/>
            <person name="Kishida Y."/>
            <person name="Kiyokawa C."/>
            <person name="Kohara M."/>
            <person name="Matsumoto M."/>
            <person name="Matsuno A."/>
            <person name="Muraki A."/>
            <person name="Nakayama S."/>
            <person name="Nakazaki N."/>
            <person name="Shinpo S."/>
            <person name="Takeuchi C."/>
            <person name="Wada T."/>
            <person name="Watanabe A."/>
            <person name="Yamada M."/>
            <person name="Yasuda M."/>
            <person name="Tabata S."/>
        </authorList>
    </citation>
    <scope>NUCLEOTIDE SEQUENCE [LARGE SCALE GENOMIC DNA]</scope>
    <source>
        <strain evidence="3">cv. Columbia</strain>
    </source>
</reference>
<dbReference type="Araport" id="AT3G44555"/>
<dbReference type="GeneID" id="28719373"/>
<evidence type="ECO:0000313" key="1">
    <source>
        <dbReference type="Araport" id="AT3G44555"/>
    </source>
</evidence>
<sequence>MKIKLKKQKLIGGLLIIKEKGRKFQGKVHIYSFKAKTTKIGKQGLQCGSIIQYSRTIKSSANVNIIQRFLLTPLYNICERFKDLIIENELYRVAKQQVTTVKVTLYC</sequence>
<keyword evidence="3" id="KW-1185">Reference proteome</keyword>
<gene>
    <name evidence="1 2" type="ordered locus">At3g44555</name>
</gene>
<evidence type="ECO:0000313" key="3">
    <source>
        <dbReference type="Proteomes" id="UP000006548"/>
    </source>
</evidence>
<dbReference type="KEGG" id="ath:AT3G44555"/>
<dbReference type="TAIR" id="AT3G44555"/>
<dbReference type="InParanoid" id="A0A1I9LMU1"/>
<dbReference type="EMBL" id="CP002686">
    <property type="protein sequence ID" value="ANM63899.1"/>
    <property type="molecule type" value="Genomic_DNA"/>
</dbReference>
<dbReference type="AlphaFoldDB" id="A0A1I9LMU1"/>
<dbReference type="Proteomes" id="UP000006548">
    <property type="component" value="Chromosome 3"/>
</dbReference>
<proteinExistence type="predicted"/>
<protein>
    <submittedName>
        <fullName evidence="2">Uncharacterized protein</fullName>
    </submittedName>
</protein>
<accession>A0A1I9LMU1</accession>
<evidence type="ECO:0000313" key="2">
    <source>
        <dbReference type="EMBL" id="ANM63899.1"/>
    </source>
</evidence>
<dbReference type="ExpressionAtlas" id="A0A1I9LMU1">
    <property type="expression patterns" value="baseline"/>
</dbReference>